<dbReference type="PANTHER" id="PTHR45625">
    <property type="entry name" value="PEPTIDYL-PROLYL CIS-TRANS ISOMERASE-RELATED"/>
    <property type="match status" value="1"/>
</dbReference>
<dbReference type="InterPro" id="IPR029000">
    <property type="entry name" value="Cyclophilin-like_dom_sf"/>
</dbReference>
<dbReference type="GO" id="GO:0006457">
    <property type="term" value="P:protein folding"/>
    <property type="evidence" value="ECO:0007669"/>
    <property type="project" value="InterPro"/>
</dbReference>
<evidence type="ECO:0000259" key="5">
    <source>
        <dbReference type="PROSITE" id="PS50072"/>
    </source>
</evidence>
<dbReference type="GO" id="GO:0003755">
    <property type="term" value="F:peptidyl-prolyl cis-trans isomerase activity"/>
    <property type="evidence" value="ECO:0007669"/>
    <property type="project" value="UniProtKB-KW"/>
</dbReference>
<dbReference type="InterPro" id="IPR036249">
    <property type="entry name" value="Thioredoxin-like_sf"/>
</dbReference>
<dbReference type="Pfam" id="PF00160">
    <property type="entry name" value="Pro_isomerase"/>
    <property type="match status" value="1"/>
</dbReference>
<keyword evidence="4 6" id="KW-0413">Isomerase</keyword>
<keyword evidence="7" id="KW-1185">Reference proteome</keyword>
<accession>A0A9X1SJ83</accession>
<evidence type="ECO:0000256" key="1">
    <source>
        <dbReference type="ARBA" id="ARBA00007365"/>
    </source>
</evidence>
<dbReference type="Gene3D" id="3.40.30.10">
    <property type="entry name" value="Glutaredoxin"/>
    <property type="match status" value="1"/>
</dbReference>
<dbReference type="InterPro" id="IPR044666">
    <property type="entry name" value="Cyclophilin_A-like"/>
</dbReference>
<dbReference type="Pfam" id="PF17963">
    <property type="entry name" value="Big_9"/>
    <property type="match status" value="2"/>
</dbReference>
<sequence>MLPPDLVIFVFACVLLLCGAMAALARASQVKVIPLTAKSGQRRKQQPMQVEALEVREVFDAAGVELEGENLFIDGQIYSNVDMVALAKAIAATGAKFYGAVWCPHCTEQKNIFGEGGDYLPFVEVTNPDKTLNALGTSLGITKLPTWVFADGSRVEGTMSITQLVQFSGVTVPTSTTPYIAEIDPITLNAGEPLFLTLDGYAPTGQPLTYTVTSSSGTIETEVRQQTRSLRLTIKNFGVMEFQLLEDYNNLATEQIISLVQSGFYDGLTFHRIIEDFMIQGGDPTGTGYGDGSVPTFNDQYDNDLLFNRAGTLGMAKSYDDTNSSQFFITSDGNDGGSLDFRYTIFGYMTEGDAVRAAIAQIPTNSSDAPSYGVIIEKAEIFYDKENALVKLNTFVPGITGTDTLTITATDVSGNTFSRTVSVSYIPGGSNKVAYLAPVPNMIVNPGSTKTYQLNGIDPNGTAVRYLDKSLLNYYGLSYQSHDSNGLIYSVDNVSGQLTIQAPSTFRGTGQIIVAAYDPTNAYSANDIDFQIITISASAAPILVSDTFDTIAGSVNALTPLANDTASAPAWDYDTFEILDAPAGLQLNVENGVLVYSPPLGYSGTFSLHYQVSNIYGGSATNGLITINVVPNTLAVAGDDMYQIDVDSVAILDVLGNDRANKYLSTSAGLSIQSFTSSAAGAAISIENGKIRYVPAEGFTGLDAFTYTVTNGTSTATATVTVSVLETEDIGITVSREKTNASVVDALPLSESYLNEWDAFWVEVWVNADRISTQGVSAAAVDLQFVPGLFEVSAIQPGANFQFTSTPTINTETGEISGLDAAATSTGLGVGERVLLARIRFQPIANGGLAVDSEGIAFDALFSVNNAQIQAPDTAMVDAQMTALPSTKILPVVYDMDDDGQVNISDIFAFAGLYTGGATTSSTIGDFDLSGALSTYDVSLLLRELGESWTSVSGGSKIIYDFNYLAVRLAEEPLTAGGTASAGAVTSIDVQSVQPVFDAATAMVEDAYSQLSIFNYVVTTNFQIVDLPGSQLSYRNNGTIYLDIDAAGRGWFVDSTPTLNEEFNSSGTNSWQAIADGDADGGIDLLSVILHELLGDGDETANALFANTLAPGQRFLFAPEEMAIFQILVDQAMAEA</sequence>
<keyword evidence="3" id="KW-0697">Rotamase</keyword>
<dbReference type="CDD" id="cd00317">
    <property type="entry name" value="cyclophilin"/>
    <property type="match status" value="1"/>
</dbReference>
<evidence type="ECO:0000313" key="7">
    <source>
        <dbReference type="Proteomes" id="UP001139103"/>
    </source>
</evidence>
<dbReference type="InterPro" id="IPR018247">
    <property type="entry name" value="EF_Hand_1_Ca_BS"/>
</dbReference>
<name>A0A9X1SJ83_9BACT</name>
<evidence type="ECO:0000313" key="6">
    <source>
        <dbReference type="EMBL" id="MCC9632082.1"/>
    </source>
</evidence>
<dbReference type="Gene3D" id="2.60.40.3440">
    <property type="match status" value="1"/>
</dbReference>
<evidence type="ECO:0000256" key="2">
    <source>
        <dbReference type="ARBA" id="ARBA00013194"/>
    </source>
</evidence>
<gene>
    <name evidence="6" type="ORF">LOC68_27120</name>
</gene>
<dbReference type="SUPFAM" id="SSF50891">
    <property type="entry name" value="Cyclophilin-like"/>
    <property type="match status" value="1"/>
</dbReference>
<dbReference type="CDD" id="cd02947">
    <property type="entry name" value="TRX_family"/>
    <property type="match status" value="1"/>
</dbReference>
<evidence type="ECO:0000256" key="3">
    <source>
        <dbReference type="ARBA" id="ARBA00023110"/>
    </source>
</evidence>
<dbReference type="SUPFAM" id="SSF52833">
    <property type="entry name" value="Thioredoxin-like"/>
    <property type="match status" value="1"/>
</dbReference>
<dbReference type="InterPro" id="IPR020892">
    <property type="entry name" value="Cyclophilin-type_PPIase_CS"/>
</dbReference>
<dbReference type="InterPro" id="IPR002130">
    <property type="entry name" value="Cyclophilin-type_PPIase_dom"/>
</dbReference>
<evidence type="ECO:0000256" key="4">
    <source>
        <dbReference type="ARBA" id="ARBA00023235"/>
    </source>
</evidence>
<organism evidence="6 7">
    <name type="scientific">Blastopirellula sediminis</name>
    <dbReference type="NCBI Taxonomy" id="2894196"/>
    <lineage>
        <taxon>Bacteria</taxon>
        <taxon>Pseudomonadati</taxon>
        <taxon>Planctomycetota</taxon>
        <taxon>Planctomycetia</taxon>
        <taxon>Pirellulales</taxon>
        <taxon>Pirellulaceae</taxon>
        <taxon>Blastopirellula</taxon>
    </lineage>
</organism>
<dbReference type="PROSITE" id="PS00018">
    <property type="entry name" value="EF_HAND_1"/>
    <property type="match status" value="1"/>
</dbReference>
<dbReference type="PROSITE" id="PS50072">
    <property type="entry name" value="CSA_PPIASE_2"/>
    <property type="match status" value="1"/>
</dbReference>
<reference evidence="6" key="1">
    <citation type="submission" date="2021-11" db="EMBL/GenBank/DDBJ databases">
        <title>Genome sequence.</title>
        <authorList>
            <person name="Sun Q."/>
        </authorList>
    </citation>
    <scope>NUCLEOTIDE SEQUENCE</scope>
    <source>
        <strain evidence="6">JC732</strain>
    </source>
</reference>
<dbReference type="EMBL" id="JAJKFT010000010">
    <property type="protein sequence ID" value="MCC9632082.1"/>
    <property type="molecule type" value="Genomic_DNA"/>
</dbReference>
<dbReference type="RefSeq" id="WP_230224938.1">
    <property type="nucleotide sequence ID" value="NZ_JAJKFT010000010.1"/>
</dbReference>
<dbReference type="EC" id="5.2.1.8" evidence="2"/>
<comment type="caution">
    <text evidence="6">The sequence shown here is derived from an EMBL/GenBank/DDBJ whole genome shotgun (WGS) entry which is preliminary data.</text>
</comment>
<dbReference type="Gene3D" id="2.40.100.10">
    <property type="entry name" value="Cyclophilin-like"/>
    <property type="match status" value="1"/>
</dbReference>
<comment type="similarity">
    <text evidence="1">Belongs to the cyclophilin-type PPIase family.</text>
</comment>
<dbReference type="PRINTS" id="PR00153">
    <property type="entry name" value="CSAPPISMRASE"/>
</dbReference>
<feature type="domain" description="PPIase cyclophilin-type" evidence="5">
    <location>
        <begin position="235"/>
        <end position="381"/>
    </location>
</feature>
<dbReference type="PANTHER" id="PTHR45625:SF4">
    <property type="entry name" value="PEPTIDYLPROLYL ISOMERASE DOMAIN AND WD REPEAT-CONTAINING PROTEIN 1"/>
    <property type="match status" value="1"/>
</dbReference>
<dbReference type="PROSITE" id="PS00170">
    <property type="entry name" value="CSA_PPIASE_1"/>
    <property type="match status" value="1"/>
</dbReference>
<dbReference type="AlphaFoldDB" id="A0A9X1SJ83"/>
<dbReference type="Proteomes" id="UP001139103">
    <property type="component" value="Unassembled WGS sequence"/>
</dbReference>
<protein>
    <recommendedName>
        <fullName evidence="2">peptidylprolyl isomerase</fullName>
        <ecNumber evidence="2">5.2.1.8</ecNumber>
    </recommendedName>
</protein>
<proteinExistence type="inferred from homology"/>